<dbReference type="InParanoid" id="D7FMM4"/>
<feature type="region of interest" description="Disordered" evidence="1">
    <location>
        <begin position="266"/>
        <end position="308"/>
    </location>
</feature>
<dbReference type="EMBL" id="FN648214">
    <property type="protein sequence ID" value="CBJ25921.1"/>
    <property type="molecule type" value="Genomic_DNA"/>
</dbReference>
<reference evidence="2 3" key="1">
    <citation type="journal article" date="2010" name="Nature">
        <title>The Ectocarpus genome and the independent evolution of multicellularity in brown algae.</title>
        <authorList>
            <person name="Cock J.M."/>
            <person name="Sterck L."/>
            <person name="Rouze P."/>
            <person name="Scornet D."/>
            <person name="Allen A.E."/>
            <person name="Amoutzias G."/>
            <person name="Anthouard V."/>
            <person name="Artiguenave F."/>
            <person name="Aury J.M."/>
            <person name="Badger J.H."/>
            <person name="Beszteri B."/>
            <person name="Billiau K."/>
            <person name="Bonnet E."/>
            <person name="Bothwell J.H."/>
            <person name="Bowler C."/>
            <person name="Boyen C."/>
            <person name="Brownlee C."/>
            <person name="Carrano C.J."/>
            <person name="Charrier B."/>
            <person name="Cho G.Y."/>
            <person name="Coelho S.M."/>
            <person name="Collen J."/>
            <person name="Corre E."/>
            <person name="Da Silva C."/>
            <person name="Delage L."/>
            <person name="Delaroque N."/>
            <person name="Dittami S.M."/>
            <person name="Doulbeau S."/>
            <person name="Elias M."/>
            <person name="Farnham G."/>
            <person name="Gachon C.M."/>
            <person name="Gschloessl B."/>
            <person name="Heesch S."/>
            <person name="Jabbari K."/>
            <person name="Jubin C."/>
            <person name="Kawai H."/>
            <person name="Kimura K."/>
            <person name="Kloareg B."/>
            <person name="Kupper F.C."/>
            <person name="Lang D."/>
            <person name="Le Bail A."/>
            <person name="Leblanc C."/>
            <person name="Lerouge P."/>
            <person name="Lohr M."/>
            <person name="Lopez P.J."/>
            <person name="Martens C."/>
            <person name="Maumus F."/>
            <person name="Michel G."/>
            <person name="Miranda-Saavedra D."/>
            <person name="Morales J."/>
            <person name="Moreau H."/>
            <person name="Motomura T."/>
            <person name="Nagasato C."/>
            <person name="Napoli C.A."/>
            <person name="Nelson D.R."/>
            <person name="Nyvall-Collen P."/>
            <person name="Peters A.F."/>
            <person name="Pommier C."/>
            <person name="Potin P."/>
            <person name="Poulain J."/>
            <person name="Quesneville H."/>
            <person name="Read B."/>
            <person name="Rensing S.A."/>
            <person name="Ritter A."/>
            <person name="Rousvoal S."/>
            <person name="Samanta M."/>
            <person name="Samson G."/>
            <person name="Schroeder D.C."/>
            <person name="Segurens B."/>
            <person name="Strittmatter M."/>
            <person name="Tonon T."/>
            <person name="Tregear J.W."/>
            <person name="Valentin K."/>
            <person name="von Dassow P."/>
            <person name="Yamagishi T."/>
            <person name="Van de Peer Y."/>
            <person name="Wincker P."/>
        </authorList>
    </citation>
    <scope>NUCLEOTIDE SEQUENCE [LARGE SCALE GENOMIC DNA]</scope>
    <source>
        <strain evidence="3">Ec32 / CCAP1310/4</strain>
    </source>
</reference>
<evidence type="ECO:0000256" key="1">
    <source>
        <dbReference type="SAM" id="MobiDB-lite"/>
    </source>
</evidence>
<evidence type="ECO:0000313" key="2">
    <source>
        <dbReference type="EMBL" id="CBJ25921.1"/>
    </source>
</evidence>
<name>D7FMM4_ECTSI</name>
<feature type="compositionally biased region" description="Basic and acidic residues" evidence="1">
    <location>
        <begin position="273"/>
        <end position="282"/>
    </location>
</feature>
<gene>
    <name evidence="2" type="ORF">Esi_0017_0134</name>
</gene>
<keyword evidence="3" id="KW-1185">Reference proteome</keyword>
<protein>
    <submittedName>
        <fullName evidence="2">Uncharacterized protein</fullName>
    </submittedName>
</protein>
<accession>D7FMM4</accession>
<dbReference type="Proteomes" id="UP000002630">
    <property type="component" value="Linkage Group LG24"/>
</dbReference>
<dbReference type="EMBL" id="FN649749">
    <property type="protein sequence ID" value="CBJ25921.1"/>
    <property type="molecule type" value="Genomic_DNA"/>
</dbReference>
<sequence length="502" mass="53122">MQVDCTDRGTSPPAAGSKAVGSPTYDTATVIRNCGDIPPKATVHAGGALKFLGDIDCGKTSKTIEFMSGDTEIRSPTSITTMGLTLIVHPAARLTIQAPTVSLARTEAMQDDPVLVLLGSIDFQVTTWLEQPFDGTMLDERGVVWVGDQGVVLADNSKVTYTATSVVVSASKNVADPVASSEEASFHKSDPAPSSAAAAPKDGDGDKNVPVDDVIPTTTATPTPLSSSAAANPSTSDRAKADRKKAAATIMVTELMDRARERHNLRSTIHNGGKTEGDDEGKGASPVPESISGAAAENQAPKQQEDQHHETAMVYATSIDGSVVHATATGTPPGDLEDRSIDPVSQTRRTLLEANPQRMSIVEGLRAEIVAETEEAEKAAVEGQGLKRSKMVTVLGFLPFGKHGFRRRRARERAAAHLGEAALSVTNKGDLEVSVDGSIVLRKSGPSWFGFRKKDSTYEVRVTEDGVVVSRGGKYDWGIQAREPLAQVVPATTCFCDMYPDV</sequence>
<proteinExistence type="predicted"/>
<organism evidence="2 3">
    <name type="scientific">Ectocarpus siliculosus</name>
    <name type="common">Brown alga</name>
    <name type="synonym">Conferva siliculosa</name>
    <dbReference type="NCBI Taxonomy" id="2880"/>
    <lineage>
        <taxon>Eukaryota</taxon>
        <taxon>Sar</taxon>
        <taxon>Stramenopiles</taxon>
        <taxon>Ochrophyta</taxon>
        <taxon>PX clade</taxon>
        <taxon>Phaeophyceae</taxon>
        <taxon>Ectocarpales</taxon>
        <taxon>Ectocarpaceae</taxon>
        <taxon>Ectocarpus</taxon>
    </lineage>
</organism>
<feature type="compositionally biased region" description="Low complexity" evidence="1">
    <location>
        <begin position="191"/>
        <end position="200"/>
    </location>
</feature>
<feature type="region of interest" description="Disordered" evidence="1">
    <location>
        <begin position="1"/>
        <end position="22"/>
    </location>
</feature>
<evidence type="ECO:0000313" key="3">
    <source>
        <dbReference type="Proteomes" id="UP000002630"/>
    </source>
</evidence>
<dbReference type="AlphaFoldDB" id="D7FMM4"/>
<feature type="compositionally biased region" description="Basic and acidic residues" evidence="1">
    <location>
        <begin position="201"/>
        <end position="210"/>
    </location>
</feature>
<feature type="region of interest" description="Disordered" evidence="1">
    <location>
        <begin position="181"/>
        <end position="246"/>
    </location>
</feature>
<feature type="compositionally biased region" description="Low complexity" evidence="1">
    <location>
        <begin position="216"/>
        <end position="236"/>
    </location>
</feature>